<dbReference type="AlphaFoldDB" id="A0A7G7BTU3"/>
<sequence>MSTRSAGLDETVARLSEGARHWIGRHARYLDSPAAHTELPVTPRVKALLQLALLRRCWGEAAPADAALTEVASVVEQAWQRVDFAHLLTLDRRYARQFELMYAALTPAGAVTDEPRTVLARLTADGYLAPRRKPPYLHLEARYYADLAGADHRFASYEDLYAASLLARATTLPVADLDVCVVTHTVFYLSDFGFRAPALTDEERGRALRVVERLTDHCVGLGEWDLVGKLVLAQFCLGADPLVTASGAAGLRMLARVQSADGAIPGRSVIKRAAADATPVDFFRKSYQTTVVTALATLIVTSGRAEALCAAGASTLREAP</sequence>
<organism evidence="2 3">
    <name type="scientific">Streptomyces finlayi</name>
    <dbReference type="NCBI Taxonomy" id="67296"/>
    <lineage>
        <taxon>Bacteria</taxon>
        <taxon>Bacillati</taxon>
        <taxon>Actinomycetota</taxon>
        <taxon>Actinomycetes</taxon>
        <taxon>Kitasatosporales</taxon>
        <taxon>Streptomycetaceae</taxon>
        <taxon>Streptomyces</taxon>
    </lineage>
</organism>
<feature type="domain" description="DUF6895" evidence="1">
    <location>
        <begin position="17"/>
        <end position="297"/>
    </location>
</feature>
<name>A0A7G7BTU3_9ACTN</name>
<dbReference type="Pfam" id="PF21836">
    <property type="entry name" value="DUF6895"/>
    <property type="match status" value="1"/>
</dbReference>
<reference evidence="3" key="1">
    <citation type="submission" date="2019-10" db="EMBL/GenBank/DDBJ databases">
        <title>Antimicrobial potential of Antarctic Bacteria.</title>
        <authorList>
            <person name="Benaud N."/>
            <person name="Edwards R.J."/>
            <person name="Ferrari B.C."/>
        </authorList>
    </citation>
    <scope>NUCLEOTIDE SEQUENCE [LARGE SCALE GENOMIC DNA]</scope>
    <source>
        <strain evidence="3">NBSH44</strain>
    </source>
</reference>
<evidence type="ECO:0000259" key="1">
    <source>
        <dbReference type="Pfam" id="PF21836"/>
    </source>
</evidence>
<dbReference type="EMBL" id="CP045702">
    <property type="protein sequence ID" value="QNE78758.1"/>
    <property type="molecule type" value="Genomic_DNA"/>
</dbReference>
<evidence type="ECO:0000313" key="3">
    <source>
        <dbReference type="Proteomes" id="UP000515307"/>
    </source>
</evidence>
<keyword evidence="3" id="KW-1185">Reference proteome</keyword>
<dbReference type="Proteomes" id="UP000515307">
    <property type="component" value="Chromosome"/>
</dbReference>
<accession>A0A7G7BTU3</accession>
<proteinExistence type="predicted"/>
<protein>
    <recommendedName>
        <fullName evidence="1">DUF6895 domain-containing protein</fullName>
    </recommendedName>
</protein>
<dbReference type="RefSeq" id="WP_185302216.1">
    <property type="nucleotide sequence ID" value="NZ_CP045702.1"/>
</dbReference>
<gene>
    <name evidence="2" type="ORF">F0344_32860</name>
</gene>
<evidence type="ECO:0000313" key="2">
    <source>
        <dbReference type="EMBL" id="QNE78758.1"/>
    </source>
</evidence>
<dbReference type="KEGG" id="sfiy:F0344_32860"/>
<dbReference type="InterPro" id="IPR054190">
    <property type="entry name" value="DUF6895"/>
</dbReference>